<sequence length="405" mass="42697">MTISDTRARRPVITLLVVCQSTIGLIFGGIGLFLPLIRSDLGLSFTEAGTLAAASNLTYALMQVPSGYLADRFTPRRLFVIGLVGMNLLAALFAVLHSYPLLLIDQALAGFFRALVFTPGMLLMTELFPPGRRATAMGLYVVGGFSSNILLSAVGPLLVGPLGWRLLFILFACSGLLALALYRFLAGPAPERPRTDPVRFAELPGLIRQRIVQLTGVIQFTRLAVAQGFTFWLPTYLVVDRGQSLASAGLVAAVASAISAPVNYLGGYLSDRINRPLLVIGGSLAVLTVGLSLLTYAPGMAGLLGVVALISVAIQVYFGPLFALPLQVLGDRNAGLISGFGNFCANLGSFVFVYALGVVKDVTGSFRAGYLSLAALCVVALLATWLTRPLVHRAASDSAFGSAPS</sequence>
<feature type="transmembrane region" description="Helical" evidence="6">
    <location>
        <begin position="137"/>
        <end position="158"/>
    </location>
</feature>
<dbReference type="SUPFAM" id="SSF103473">
    <property type="entry name" value="MFS general substrate transporter"/>
    <property type="match status" value="1"/>
</dbReference>
<dbReference type="Pfam" id="PF07690">
    <property type="entry name" value="MFS_1"/>
    <property type="match status" value="1"/>
</dbReference>
<name>A0A2T0K9V7_9ACTN</name>
<reference evidence="8 9" key="1">
    <citation type="submission" date="2018-03" db="EMBL/GenBank/DDBJ databases">
        <title>Genomic Encyclopedia of Archaeal and Bacterial Type Strains, Phase II (KMG-II): from individual species to whole genera.</title>
        <authorList>
            <person name="Goeker M."/>
        </authorList>
    </citation>
    <scope>NUCLEOTIDE SEQUENCE [LARGE SCALE GENOMIC DNA]</scope>
    <source>
        <strain evidence="8 9">DSM 43146</strain>
    </source>
</reference>
<feature type="transmembrane region" description="Helical" evidence="6">
    <location>
        <begin position="277"/>
        <end position="297"/>
    </location>
</feature>
<dbReference type="Proteomes" id="UP000239415">
    <property type="component" value="Unassembled WGS sequence"/>
</dbReference>
<evidence type="ECO:0000256" key="1">
    <source>
        <dbReference type="ARBA" id="ARBA00004651"/>
    </source>
</evidence>
<keyword evidence="2" id="KW-1003">Cell membrane</keyword>
<evidence type="ECO:0000256" key="2">
    <source>
        <dbReference type="ARBA" id="ARBA00022475"/>
    </source>
</evidence>
<dbReference type="InterPro" id="IPR020846">
    <property type="entry name" value="MFS_dom"/>
</dbReference>
<protein>
    <submittedName>
        <fullName evidence="8">Nitrate/nitrite transporter NarK</fullName>
    </submittedName>
</protein>
<gene>
    <name evidence="8" type="ORF">CLV67_109180</name>
</gene>
<keyword evidence="9" id="KW-1185">Reference proteome</keyword>
<dbReference type="PANTHER" id="PTHR43124">
    <property type="entry name" value="PURINE EFFLUX PUMP PBUE"/>
    <property type="match status" value="1"/>
</dbReference>
<dbReference type="OrthoDB" id="8596007at2"/>
<dbReference type="PROSITE" id="PS50850">
    <property type="entry name" value="MFS"/>
    <property type="match status" value="1"/>
</dbReference>
<keyword evidence="3 6" id="KW-0812">Transmembrane</keyword>
<organism evidence="8 9">
    <name type="scientific">Actinoplanes italicus</name>
    <dbReference type="NCBI Taxonomy" id="113567"/>
    <lineage>
        <taxon>Bacteria</taxon>
        <taxon>Bacillati</taxon>
        <taxon>Actinomycetota</taxon>
        <taxon>Actinomycetes</taxon>
        <taxon>Micromonosporales</taxon>
        <taxon>Micromonosporaceae</taxon>
        <taxon>Actinoplanes</taxon>
    </lineage>
</organism>
<keyword evidence="4 6" id="KW-1133">Transmembrane helix</keyword>
<dbReference type="GO" id="GO:0022857">
    <property type="term" value="F:transmembrane transporter activity"/>
    <property type="evidence" value="ECO:0007669"/>
    <property type="project" value="InterPro"/>
</dbReference>
<accession>A0A2T0K9V7</accession>
<dbReference type="GO" id="GO:0005886">
    <property type="term" value="C:plasma membrane"/>
    <property type="evidence" value="ECO:0007669"/>
    <property type="project" value="UniProtKB-SubCell"/>
</dbReference>
<evidence type="ECO:0000256" key="5">
    <source>
        <dbReference type="ARBA" id="ARBA00023136"/>
    </source>
</evidence>
<dbReference type="InterPro" id="IPR036259">
    <property type="entry name" value="MFS_trans_sf"/>
</dbReference>
<evidence type="ECO:0000259" key="7">
    <source>
        <dbReference type="PROSITE" id="PS50850"/>
    </source>
</evidence>
<feature type="transmembrane region" description="Helical" evidence="6">
    <location>
        <begin position="245"/>
        <end position="265"/>
    </location>
</feature>
<proteinExistence type="predicted"/>
<dbReference type="RefSeq" id="WP_106321708.1">
    <property type="nucleotide sequence ID" value="NZ_BOMO01000079.1"/>
</dbReference>
<comment type="subcellular location">
    <subcellularLocation>
        <location evidence="1">Cell membrane</location>
        <topology evidence="1">Multi-pass membrane protein</topology>
    </subcellularLocation>
</comment>
<feature type="transmembrane region" description="Helical" evidence="6">
    <location>
        <begin position="77"/>
        <end position="96"/>
    </location>
</feature>
<dbReference type="AlphaFoldDB" id="A0A2T0K9V7"/>
<comment type="caution">
    <text evidence="8">The sequence shown here is derived from an EMBL/GenBank/DDBJ whole genome shotgun (WGS) entry which is preliminary data.</text>
</comment>
<feature type="transmembrane region" description="Helical" evidence="6">
    <location>
        <begin position="336"/>
        <end position="356"/>
    </location>
</feature>
<dbReference type="Gene3D" id="1.20.1250.20">
    <property type="entry name" value="MFS general substrate transporter like domains"/>
    <property type="match status" value="2"/>
</dbReference>
<dbReference type="InterPro" id="IPR011701">
    <property type="entry name" value="MFS"/>
</dbReference>
<evidence type="ECO:0000256" key="3">
    <source>
        <dbReference type="ARBA" id="ARBA00022692"/>
    </source>
</evidence>
<dbReference type="InterPro" id="IPR050189">
    <property type="entry name" value="MFS_Efflux_Transporters"/>
</dbReference>
<evidence type="ECO:0000256" key="6">
    <source>
        <dbReference type="SAM" id="Phobius"/>
    </source>
</evidence>
<feature type="transmembrane region" description="Helical" evidence="6">
    <location>
        <begin position="108"/>
        <end position="125"/>
    </location>
</feature>
<evidence type="ECO:0000313" key="8">
    <source>
        <dbReference type="EMBL" id="PRX19915.1"/>
    </source>
</evidence>
<feature type="transmembrane region" description="Helical" evidence="6">
    <location>
        <begin position="12"/>
        <end position="37"/>
    </location>
</feature>
<feature type="transmembrane region" description="Helical" evidence="6">
    <location>
        <begin position="49"/>
        <end position="70"/>
    </location>
</feature>
<evidence type="ECO:0000313" key="9">
    <source>
        <dbReference type="Proteomes" id="UP000239415"/>
    </source>
</evidence>
<dbReference type="PANTHER" id="PTHR43124:SF3">
    <property type="entry name" value="CHLORAMPHENICOL EFFLUX PUMP RV0191"/>
    <property type="match status" value="1"/>
</dbReference>
<feature type="transmembrane region" description="Helical" evidence="6">
    <location>
        <begin position="368"/>
        <end position="386"/>
    </location>
</feature>
<keyword evidence="5 6" id="KW-0472">Membrane</keyword>
<feature type="domain" description="Major facilitator superfamily (MFS) profile" evidence="7">
    <location>
        <begin position="12"/>
        <end position="392"/>
    </location>
</feature>
<dbReference type="EMBL" id="PVMZ01000009">
    <property type="protein sequence ID" value="PRX19915.1"/>
    <property type="molecule type" value="Genomic_DNA"/>
</dbReference>
<feature type="transmembrane region" description="Helical" evidence="6">
    <location>
        <begin position="164"/>
        <end position="185"/>
    </location>
</feature>
<feature type="transmembrane region" description="Helical" evidence="6">
    <location>
        <begin position="303"/>
        <end position="324"/>
    </location>
</feature>
<evidence type="ECO:0000256" key="4">
    <source>
        <dbReference type="ARBA" id="ARBA00022989"/>
    </source>
</evidence>